<evidence type="ECO:0000256" key="1">
    <source>
        <dbReference type="SAM" id="SignalP"/>
    </source>
</evidence>
<proteinExistence type="predicted"/>
<dbReference type="AlphaFoldDB" id="A0A224YGL0"/>
<dbReference type="EMBL" id="GFPF01001796">
    <property type="protein sequence ID" value="MAA12942.1"/>
    <property type="molecule type" value="Transcribed_RNA"/>
</dbReference>
<protein>
    <recommendedName>
        <fullName evidence="3">Secreted protein</fullName>
    </recommendedName>
</protein>
<keyword evidence="1" id="KW-0732">Signal</keyword>
<sequence length="91" mass="10755">MCQTMTFLKIKYLLHVLFLPLCHVSRGSFELFCVEEIQKFRCVLVGSSLFLEALSLTKLKTEKKKNKWSCLWFKPPPKQILQFFKECLPLL</sequence>
<reference evidence="2" key="1">
    <citation type="journal article" date="2017" name="Parasit. Vectors">
        <title>Sialotranscriptomics of Rhipicephalus zambeziensis reveals intricate expression profiles of secretory proteins and suggests tight temporal transcriptional regulation during blood-feeding.</title>
        <authorList>
            <person name="de Castro M.H."/>
            <person name="de Klerk D."/>
            <person name="Pienaar R."/>
            <person name="Rees D.J.G."/>
            <person name="Mans B.J."/>
        </authorList>
    </citation>
    <scope>NUCLEOTIDE SEQUENCE</scope>
    <source>
        <tissue evidence="2">Salivary glands</tissue>
    </source>
</reference>
<accession>A0A224YGL0</accession>
<evidence type="ECO:0008006" key="3">
    <source>
        <dbReference type="Google" id="ProtNLM"/>
    </source>
</evidence>
<feature type="chain" id="PRO_5013257067" description="Secreted protein" evidence="1">
    <location>
        <begin position="30"/>
        <end position="91"/>
    </location>
</feature>
<organism evidence="2">
    <name type="scientific">Rhipicephalus zambeziensis</name>
    <dbReference type="NCBI Taxonomy" id="60191"/>
    <lineage>
        <taxon>Eukaryota</taxon>
        <taxon>Metazoa</taxon>
        <taxon>Ecdysozoa</taxon>
        <taxon>Arthropoda</taxon>
        <taxon>Chelicerata</taxon>
        <taxon>Arachnida</taxon>
        <taxon>Acari</taxon>
        <taxon>Parasitiformes</taxon>
        <taxon>Ixodida</taxon>
        <taxon>Ixodoidea</taxon>
        <taxon>Ixodidae</taxon>
        <taxon>Rhipicephalinae</taxon>
        <taxon>Rhipicephalus</taxon>
        <taxon>Rhipicephalus</taxon>
    </lineage>
</organism>
<name>A0A224YGL0_9ACAR</name>
<feature type="signal peptide" evidence="1">
    <location>
        <begin position="1"/>
        <end position="29"/>
    </location>
</feature>
<evidence type="ECO:0000313" key="2">
    <source>
        <dbReference type="EMBL" id="MAA12942.1"/>
    </source>
</evidence>